<dbReference type="Proteomes" id="UP000392064">
    <property type="component" value="Chromosome"/>
</dbReference>
<dbReference type="GO" id="GO:0016747">
    <property type="term" value="F:acyltransferase activity, transferring groups other than amino-acyl groups"/>
    <property type="evidence" value="ECO:0007669"/>
    <property type="project" value="InterPro"/>
</dbReference>
<dbReference type="PANTHER" id="PTHR43792:SF13">
    <property type="entry name" value="ACETYLTRANSFERASE"/>
    <property type="match status" value="1"/>
</dbReference>
<dbReference type="Gene3D" id="3.40.630.30">
    <property type="match status" value="1"/>
</dbReference>
<dbReference type="RefSeq" id="WP_153654297.1">
    <property type="nucleotide sequence ID" value="NZ_CP045737.1"/>
</dbReference>
<proteinExistence type="predicted"/>
<sequence>MNVRLAVVTPMTFQALAAGDIVAAQAQLGLPIPQAFAEAVDIWRFMNTLANEQPANADWLMRAVVADDVIVGNAGFKGAPVDGRAEIGYRILPDHRRRGLALAAVRLLVDHACSTPGLDRVIARIAPDNEASVRVVTAAGFVPDGEHISPRWGRQLQFAMQTPGPDA</sequence>
<evidence type="ECO:0000313" key="4">
    <source>
        <dbReference type="Proteomes" id="UP000392064"/>
    </source>
</evidence>
<reference evidence="3 4" key="1">
    <citation type="submission" date="2019-11" db="EMBL/GenBank/DDBJ databases">
        <authorList>
            <person name="Li J."/>
        </authorList>
    </citation>
    <scope>NUCLEOTIDE SEQUENCE [LARGE SCALE GENOMIC DNA]</scope>
    <source>
        <strain evidence="3 4">MF47</strain>
    </source>
</reference>
<dbReference type="PROSITE" id="PS51186">
    <property type="entry name" value="GNAT"/>
    <property type="match status" value="1"/>
</dbReference>
<accession>A0A5Q2ML61</accession>
<dbReference type="EMBL" id="CP045737">
    <property type="protein sequence ID" value="QGG42549.1"/>
    <property type="molecule type" value="Genomic_DNA"/>
</dbReference>
<dbReference type="PANTHER" id="PTHR43792">
    <property type="entry name" value="GNAT FAMILY, PUTATIVE (AFU_ORTHOLOGUE AFUA_3G00765)-RELATED-RELATED"/>
    <property type="match status" value="1"/>
</dbReference>
<keyword evidence="4" id="KW-1185">Reference proteome</keyword>
<gene>
    <name evidence="3" type="ORF">GEV26_14825</name>
</gene>
<dbReference type="InterPro" id="IPR016181">
    <property type="entry name" value="Acyl_CoA_acyltransferase"/>
</dbReference>
<keyword evidence="3" id="KW-0808">Transferase</keyword>
<feature type="domain" description="N-acetyltransferase" evidence="2">
    <location>
        <begin position="11"/>
        <end position="165"/>
    </location>
</feature>
<organism evidence="3 4">
    <name type="scientific">Aeromicrobium yanjiei</name>
    <dbReference type="NCBI Taxonomy" id="2662028"/>
    <lineage>
        <taxon>Bacteria</taxon>
        <taxon>Bacillati</taxon>
        <taxon>Actinomycetota</taxon>
        <taxon>Actinomycetes</taxon>
        <taxon>Propionibacteriales</taxon>
        <taxon>Nocardioidaceae</taxon>
        <taxon>Aeromicrobium</taxon>
    </lineage>
</organism>
<evidence type="ECO:0000256" key="1">
    <source>
        <dbReference type="SAM" id="SignalP"/>
    </source>
</evidence>
<keyword evidence="1" id="KW-0732">Signal</keyword>
<dbReference type="KEGG" id="aef:GEV26_14825"/>
<dbReference type="AlphaFoldDB" id="A0A5Q2ML61"/>
<feature type="signal peptide" evidence="1">
    <location>
        <begin position="1"/>
        <end position="17"/>
    </location>
</feature>
<dbReference type="Pfam" id="PF13302">
    <property type="entry name" value="Acetyltransf_3"/>
    <property type="match status" value="1"/>
</dbReference>
<name>A0A5Q2ML61_9ACTN</name>
<feature type="chain" id="PRO_5039415141" evidence="1">
    <location>
        <begin position="18"/>
        <end position="167"/>
    </location>
</feature>
<evidence type="ECO:0000313" key="3">
    <source>
        <dbReference type="EMBL" id="QGG42549.1"/>
    </source>
</evidence>
<evidence type="ECO:0000259" key="2">
    <source>
        <dbReference type="PROSITE" id="PS51186"/>
    </source>
</evidence>
<dbReference type="InterPro" id="IPR051531">
    <property type="entry name" value="N-acetyltransferase"/>
</dbReference>
<dbReference type="InterPro" id="IPR000182">
    <property type="entry name" value="GNAT_dom"/>
</dbReference>
<protein>
    <submittedName>
        <fullName evidence="3">GNAT family N-acetyltransferase</fullName>
    </submittedName>
</protein>
<dbReference type="SUPFAM" id="SSF55729">
    <property type="entry name" value="Acyl-CoA N-acyltransferases (Nat)"/>
    <property type="match status" value="1"/>
</dbReference>